<keyword evidence="4" id="KW-1185">Reference proteome</keyword>
<organism evidence="3 4">
    <name type="scientific">Streptomyces achromogenes</name>
    <dbReference type="NCBI Taxonomy" id="67255"/>
    <lineage>
        <taxon>Bacteria</taxon>
        <taxon>Bacillati</taxon>
        <taxon>Actinomycetota</taxon>
        <taxon>Actinomycetes</taxon>
        <taxon>Kitasatosporales</taxon>
        <taxon>Streptomycetaceae</taxon>
        <taxon>Streptomyces</taxon>
    </lineage>
</organism>
<proteinExistence type="predicted"/>
<gene>
    <name evidence="3" type="ORF">OG350_22150</name>
</gene>
<evidence type="ECO:0000256" key="1">
    <source>
        <dbReference type="SAM" id="MobiDB-lite"/>
    </source>
</evidence>
<evidence type="ECO:0000313" key="4">
    <source>
        <dbReference type="Proteomes" id="UP001622557"/>
    </source>
</evidence>
<sequence length="281" mass="28774">MALTVPSRSVRLAVLAGAGVLAATAVYAVTDHADASEGQAPPAAAATADHRTTAPATTPTGPTGSAAPSATPSAAQAPPAVADKAAPATTPAARATGAAGEKALAATRVTARQLPDRTAQKWKELAPPSTRQPGPEFQLNECVTVRGATGWQQQGFISAHKTPAVQDSLGFPDAASARAAYRTVLTGMKDCEATSRALQKRYGLAADARVRQTAIAGEAAAWSRTWTAVQGLSAPGPQANHIYAVRRGSVLVLLHFDEWDSAAPRSYDPKGDADVLAGLTR</sequence>
<name>A0ABZ1KU72_STRAH</name>
<reference evidence="3 4" key="1">
    <citation type="submission" date="2022-10" db="EMBL/GenBank/DDBJ databases">
        <title>The complete genomes of actinobacterial strains from the NBC collection.</title>
        <authorList>
            <person name="Joergensen T.S."/>
            <person name="Alvarez Arevalo M."/>
            <person name="Sterndorff E.B."/>
            <person name="Faurdal D."/>
            <person name="Vuksanovic O."/>
            <person name="Mourched A.-S."/>
            <person name="Charusanti P."/>
            <person name="Shaw S."/>
            <person name="Blin K."/>
            <person name="Weber T."/>
        </authorList>
    </citation>
    <scope>NUCLEOTIDE SEQUENCE [LARGE SCALE GENOMIC DNA]</scope>
    <source>
        <strain evidence="3 4">NBC_00156</strain>
    </source>
</reference>
<protein>
    <submittedName>
        <fullName evidence="3">Uncharacterized protein</fullName>
    </submittedName>
</protein>
<dbReference type="RefSeq" id="WP_405449167.1">
    <property type="nucleotide sequence ID" value="NZ_CP108164.1"/>
</dbReference>
<feature type="chain" id="PRO_5046567169" evidence="2">
    <location>
        <begin position="29"/>
        <end position="281"/>
    </location>
</feature>
<feature type="signal peptide" evidence="2">
    <location>
        <begin position="1"/>
        <end position="28"/>
    </location>
</feature>
<dbReference type="Proteomes" id="UP001622557">
    <property type="component" value="Chromosome"/>
</dbReference>
<keyword evidence="2" id="KW-0732">Signal</keyword>
<evidence type="ECO:0000313" key="3">
    <source>
        <dbReference type="EMBL" id="WTQ82839.1"/>
    </source>
</evidence>
<feature type="region of interest" description="Disordered" evidence="1">
    <location>
        <begin position="37"/>
        <end position="99"/>
    </location>
</feature>
<evidence type="ECO:0000256" key="2">
    <source>
        <dbReference type="SAM" id="SignalP"/>
    </source>
</evidence>
<dbReference type="EMBL" id="CP108164">
    <property type="protein sequence ID" value="WTQ82839.1"/>
    <property type="molecule type" value="Genomic_DNA"/>
</dbReference>
<dbReference type="GeneID" id="97283185"/>
<accession>A0ABZ1KU72</accession>